<reference evidence="2 3" key="1">
    <citation type="submission" date="2014-01" db="EMBL/GenBank/DDBJ databases">
        <title>Isolation of Serratia multitudinisentens RB-25 from Ex-Landfill site.</title>
        <authorList>
            <person name="Robson E.H.J."/>
        </authorList>
    </citation>
    <scope>NUCLEOTIDE SEQUENCE [LARGE SCALE GENOMIC DNA]</scope>
    <source>
        <strain evidence="2 3">RB-25</strain>
    </source>
</reference>
<keyword evidence="3" id="KW-1185">Reference proteome</keyword>
<protein>
    <submittedName>
        <fullName evidence="2">Uncharacterized protein</fullName>
    </submittedName>
</protein>
<keyword evidence="1" id="KW-1133">Transmembrane helix</keyword>
<keyword evidence="1" id="KW-0812">Transmembrane</keyword>
<name>W0LL20_9GAMM</name>
<keyword evidence="1" id="KW-0472">Membrane</keyword>
<dbReference type="HOGENOM" id="CLU_2571922_0_0_6"/>
<accession>W0LL20</accession>
<dbReference type="EMBL" id="CP007044">
    <property type="protein sequence ID" value="AHG23032.1"/>
    <property type="molecule type" value="Genomic_DNA"/>
</dbReference>
<sequence length="81" mass="9894">MRKLRLRNQWKSKGFTAHFDIHIFDEINKTFISSQFIKYYIYPLALITIYIYIEFTCDNILIINMIIKKKTLVLEIFFHSK</sequence>
<gene>
    <name evidence="2" type="ORF">Z042_25210</name>
</gene>
<evidence type="ECO:0000256" key="1">
    <source>
        <dbReference type="SAM" id="Phobius"/>
    </source>
</evidence>
<reference evidence="2 3" key="2">
    <citation type="submission" date="2015-03" db="EMBL/GenBank/DDBJ databases">
        <authorList>
            <person name="Chan K.-G."/>
        </authorList>
    </citation>
    <scope>NUCLEOTIDE SEQUENCE [LARGE SCALE GENOMIC DNA]</scope>
    <source>
        <strain evidence="2 3">RB-25</strain>
    </source>
</reference>
<dbReference type="KEGG" id="sfo:Z042_25210"/>
<evidence type="ECO:0000313" key="2">
    <source>
        <dbReference type="EMBL" id="AHG23032.1"/>
    </source>
</evidence>
<evidence type="ECO:0000313" key="3">
    <source>
        <dbReference type="Proteomes" id="UP000019030"/>
    </source>
</evidence>
<proteinExistence type="predicted"/>
<organism evidence="2 3">
    <name type="scientific">Chania multitudinisentens RB-25</name>
    <dbReference type="NCBI Taxonomy" id="1441930"/>
    <lineage>
        <taxon>Bacteria</taxon>
        <taxon>Pseudomonadati</taxon>
        <taxon>Pseudomonadota</taxon>
        <taxon>Gammaproteobacteria</taxon>
        <taxon>Enterobacterales</taxon>
        <taxon>Yersiniaceae</taxon>
        <taxon>Chania</taxon>
    </lineage>
</organism>
<feature type="transmembrane region" description="Helical" evidence="1">
    <location>
        <begin position="39"/>
        <end position="67"/>
    </location>
</feature>
<dbReference type="Proteomes" id="UP000019030">
    <property type="component" value="Chromosome"/>
</dbReference>
<dbReference type="AlphaFoldDB" id="W0LL20"/>